<reference evidence="1 2" key="1">
    <citation type="submission" date="2018-12" db="EMBL/GenBank/DDBJ databases">
        <authorList>
            <consortium name="Pathogen Informatics"/>
        </authorList>
    </citation>
    <scope>NUCLEOTIDE SEQUENCE [LARGE SCALE GENOMIC DNA]</scope>
    <source>
        <strain evidence="1 2">NCTC13193</strain>
    </source>
</reference>
<accession>A0A3S4WP34</accession>
<evidence type="ECO:0000313" key="1">
    <source>
        <dbReference type="EMBL" id="VEI62106.1"/>
    </source>
</evidence>
<evidence type="ECO:0000313" key="2">
    <source>
        <dbReference type="Proteomes" id="UP000270487"/>
    </source>
</evidence>
<dbReference type="Proteomes" id="UP000270487">
    <property type="component" value="Chromosome"/>
</dbReference>
<name>A0A3S4WP34_SERFO</name>
<proteinExistence type="predicted"/>
<dbReference type="AlphaFoldDB" id="A0A3S4WP34"/>
<gene>
    <name evidence="1" type="ORF">NCTC13193_00196</name>
</gene>
<sequence length="155" mass="18161">MKKNILLIVTIILTLAISIYSHAKKTKSRELLFTCNYSMQLHLRSVNTNISQKVNVFFYDDNSGFQSAFGKMEIEGKKHTIDNDNFFIYNETDKNGTYTVEYNKTVKRYDDNTPDNSWGDLRNRTSVYYMTFHKLDDDVFLIRGRGFPMFLCTNS</sequence>
<dbReference type="EMBL" id="LR134492">
    <property type="protein sequence ID" value="VEI62106.1"/>
    <property type="molecule type" value="Genomic_DNA"/>
</dbReference>
<protein>
    <submittedName>
        <fullName evidence="1">Uncharacterized protein</fullName>
    </submittedName>
</protein>
<organism evidence="1 2">
    <name type="scientific">Serratia fonticola</name>
    <dbReference type="NCBI Taxonomy" id="47917"/>
    <lineage>
        <taxon>Bacteria</taxon>
        <taxon>Pseudomonadati</taxon>
        <taxon>Pseudomonadota</taxon>
        <taxon>Gammaproteobacteria</taxon>
        <taxon>Enterobacterales</taxon>
        <taxon>Yersiniaceae</taxon>
        <taxon>Serratia</taxon>
    </lineage>
</organism>